<evidence type="ECO:0000313" key="1">
    <source>
        <dbReference type="EMBL" id="KNY28860.1"/>
    </source>
</evidence>
<name>A0A0L6JT47_9FIRM</name>
<dbReference type="RefSeq" id="WP_036937633.1">
    <property type="nucleotide sequence ID" value="NZ_JQKC01000005.1"/>
</dbReference>
<dbReference type="Proteomes" id="UP000036923">
    <property type="component" value="Unassembled WGS sequence"/>
</dbReference>
<evidence type="ECO:0000313" key="2">
    <source>
        <dbReference type="Proteomes" id="UP000036923"/>
    </source>
</evidence>
<sequence>MVKGKKSYLEIFPEIYQEMIERVEKRIKKFKANGFPANVSFYLSGMVGDFRDLGIGEIILKEDFKKAKVYFYYAAKAQEAIYTMYDSKQNNISADFVSTVFYPKLFLALLSDQDKIIQSLAQLFGGREKEEIDDDSIDKCIGYSIKYILLNQDITEKAYIKELKELSNAKELSWDKSYALTLLGIVNKDSSLVNEGLNFVVECHKKLKSDIKETPEELLCIPALGLAKMALKKGIDVSLNDSAIPMGVLEYYDIKCPEVDFV</sequence>
<reference evidence="2" key="1">
    <citation type="submission" date="2015-07" db="EMBL/GenBank/DDBJ databases">
        <title>Near-Complete Genome Sequence of the Cellulolytic Bacterium Bacteroides (Pseudobacteroides) cellulosolvens ATCC 35603.</title>
        <authorList>
            <person name="Dassa B."/>
            <person name="Utturkar S.M."/>
            <person name="Klingeman D.M."/>
            <person name="Hurt R.A."/>
            <person name="Keller M."/>
            <person name="Xu J."/>
            <person name="Reddy Y.H.K."/>
            <person name="Borovok I."/>
            <person name="Grinberg I.R."/>
            <person name="Lamed R."/>
            <person name="Zhivin O."/>
            <person name="Bayer E.A."/>
            <person name="Brown S.D."/>
        </authorList>
    </citation>
    <scope>NUCLEOTIDE SEQUENCE [LARGE SCALE GENOMIC DNA]</scope>
    <source>
        <strain evidence="2">DSM 2933</strain>
    </source>
</reference>
<dbReference type="eggNOG" id="ENOG5032ZM9">
    <property type="taxonomic scope" value="Bacteria"/>
</dbReference>
<dbReference type="OrthoDB" id="2987473at2"/>
<dbReference type="AlphaFoldDB" id="A0A0L6JT47"/>
<comment type="caution">
    <text evidence="1">The sequence shown here is derived from an EMBL/GenBank/DDBJ whole genome shotgun (WGS) entry which is preliminary data.</text>
</comment>
<proteinExistence type="predicted"/>
<gene>
    <name evidence="1" type="ORF">Bccel_4134</name>
</gene>
<organism evidence="1 2">
    <name type="scientific">Pseudobacteroides cellulosolvens ATCC 35603 = DSM 2933</name>
    <dbReference type="NCBI Taxonomy" id="398512"/>
    <lineage>
        <taxon>Bacteria</taxon>
        <taxon>Bacillati</taxon>
        <taxon>Bacillota</taxon>
        <taxon>Clostridia</taxon>
        <taxon>Eubacteriales</taxon>
        <taxon>Oscillospiraceae</taxon>
        <taxon>Pseudobacteroides</taxon>
    </lineage>
</organism>
<dbReference type="STRING" id="398512.Bccel_4134"/>
<protein>
    <recommendedName>
        <fullName evidence="3">Immunity protein 49</fullName>
    </recommendedName>
</protein>
<evidence type="ECO:0008006" key="3">
    <source>
        <dbReference type="Google" id="ProtNLM"/>
    </source>
</evidence>
<accession>A0A0L6JT47</accession>
<dbReference type="EMBL" id="LGTC01000001">
    <property type="protein sequence ID" value="KNY28860.1"/>
    <property type="molecule type" value="Genomic_DNA"/>
</dbReference>
<keyword evidence="2" id="KW-1185">Reference proteome</keyword>